<feature type="compositionally biased region" description="Polar residues" evidence="1">
    <location>
        <begin position="700"/>
        <end position="712"/>
    </location>
</feature>
<evidence type="ECO:0000313" key="3">
    <source>
        <dbReference type="Proteomes" id="UP000093962"/>
    </source>
</evidence>
<sequence length="781" mass="81017">MVATLTAPQAFAADSYQAVTDQILAQQQQIIATNSNYPFIKPSDVSSLPQYTQALAMGVLFGALNEQNRINGYDRNGEFLTAPWNAPSAEPLPFSNDPTADNKYTLLAVRGESYTVTITPRPGTKVVTFVPMSGNIMDGKFISTGVSYDLTQFTPNADGTYTVVISPDQQPGNWVNSTGAQTILMRDTTTDWGIPHDTILIKQQSSSSQFKLPVLSETQVAAVLAGVANNVSGFNSSVTNQGIQAGWAAVPENTFTVIKPTTSAVGGPILPGQLTSIGHFNLQPDQALVVKVPTVSAGYVAAQLTNIWQLDLPYATAQSSLNGSNIFQADDGYTYYVVSATNPGVANWLDNGGVVNGSVTLRFQDVNGTLDNNAVTAEVVPISDIRQHLPADTPTVTPQQYAASLKKRMFEFNYVHNQNNVPTGWATANLELDQIKAAVGTDKFNEIFGSQSNVPSVLDRITQSALNPDYVDLARGIFANPAGSLSAVVQNIPLAVQDIVNPMVLSALRCDLLINQTLTQIRAGLASGNITAVVAALGNGVRGLGTIINQTLTDPGTSVTAGFLNARDDLSVALNRADSYSPLTMGNIKTVVKELGDLGRTTGHMLVGGLRGAIPAANPTSQAPAGAQAPTGTPAPTAAKLAADVTPVKATPEVEKARAAQPASPAAPTAADPAGTPASSPAKPSDTPAAEGSAKPAVTNGKNQQTDGTQHVKQPKDGKRSKPANGKPSKVAKGSSTSGATHTSGPEDSKPAQSKQHTEGKNSASAGGGGKTAGAGSGTTK</sequence>
<proteinExistence type="predicted"/>
<dbReference type="Proteomes" id="UP000093962">
    <property type="component" value="Unassembled WGS sequence"/>
</dbReference>
<feature type="compositionally biased region" description="Basic and acidic residues" evidence="1">
    <location>
        <begin position="745"/>
        <end position="760"/>
    </location>
</feature>
<feature type="compositionally biased region" description="Gly residues" evidence="1">
    <location>
        <begin position="766"/>
        <end position="781"/>
    </location>
</feature>
<feature type="compositionally biased region" description="Low complexity" evidence="1">
    <location>
        <begin position="659"/>
        <end position="682"/>
    </location>
</feature>
<comment type="caution">
    <text evidence="2">The sequence shown here is derived from an EMBL/GenBank/DDBJ whole genome shotgun (WGS) entry which is preliminary data.</text>
</comment>
<feature type="region of interest" description="Disordered" evidence="1">
    <location>
        <begin position="617"/>
        <end position="781"/>
    </location>
</feature>
<dbReference type="AlphaFoldDB" id="A0A1A0M5V0"/>
<feature type="compositionally biased region" description="Low complexity" evidence="1">
    <location>
        <begin position="619"/>
        <end position="643"/>
    </location>
</feature>
<organism evidence="2 3">
    <name type="scientific">Mycolicibacterium mucogenicum</name>
    <name type="common">Mycobacterium mucogenicum</name>
    <dbReference type="NCBI Taxonomy" id="56689"/>
    <lineage>
        <taxon>Bacteria</taxon>
        <taxon>Bacillati</taxon>
        <taxon>Actinomycetota</taxon>
        <taxon>Actinomycetes</taxon>
        <taxon>Mycobacteriales</taxon>
        <taxon>Mycobacteriaceae</taxon>
        <taxon>Mycolicibacterium</taxon>
    </lineage>
</organism>
<name>A0A1A0M5V0_MYCMU</name>
<reference evidence="2 3" key="1">
    <citation type="submission" date="2016-06" db="EMBL/GenBank/DDBJ databases">
        <authorList>
            <person name="Kjaerup R.B."/>
            <person name="Dalgaard T.S."/>
            <person name="Juul-Madsen H.R."/>
        </authorList>
    </citation>
    <scope>NUCLEOTIDE SEQUENCE [LARGE SCALE GENOMIC DNA]</scope>
    <source>
        <strain evidence="2 3">1199456.5</strain>
    </source>
</reference>
<dbReference type="EMBL" id="LZSF01000241">
    <property type="protein sequence ID" value="OBA80844.1"/>
    <property type="molecule type" value="Genomic_DNA"/>
</dbReference>
<evidence type="ECO:0000313" key="2">
    <source>
        <dbReference type="EMBL" id="OBA80844.1"/>
    </source>
</evidence>
<protein>
    <recommendedName>
        <fullName evidence="4">DUF1214 domain-containing protein</fullName>
    </recommendedName>
</protein>
<evidence type="ECO:0008006" key="4">
    <source>
        <dbReference type="Google" id="ProtNLM"/>
    </source>
</evidence>
<accession>A0A1A0M5V0</accession>
<evidence type="ECO:0000256" key="1">
    <source>
        <dbReference type="SAM" id="MobiDB-lite"/>
    </source>
</evidence>
<feature type="compositionally biased region" description="Low complexity" evidence="1">
    <location>
        <begin position="734"/>
        <end position="744"/>
    </location>
</feature>
<gene>
    <name evidence="2" type="ORF">A5642_28950</name>
</gene>